<dbReference type="EMBL" id="CP017707">
    <property type="protein sequence ID" value="AOZ50018.1"/>
    <property type="molecule type" value="Genomic_DNA"/>
</dbReference>
<organism evidence="3 4">
    <name type="scientific">Chromobacterium vaccinii</name>
    <dbReference type="NCBI Taxonomy" id="1108595"/>
    <lineage>
        <taxon>Bacteria</taxon>
        <taxon>Pseudomonadati</taxon>
        <taxon>Pseudomonadota</taxon>
        <taxon>Betaproteobacteria</taxon>
        <taxon>Neisseriales</taxon>
        <taxon>Chromobacteriaceae</taxon>
        <taxon>Chromobacterium</taxon>
    </lineage>
</organism>
<evidence type="ECO:0000256" key="1">
    <source>
        <dbReference type="ARBA" id="ARBA00022801"/>
    </source>
</evidence>
<dbReference type="Pfam" id="PF04185">
    <property type="entry name" value="Phosphoesterase"/>
    <property type="match status" value="1"/>
</dbReference>
<accession>A0A1D9LFG8</accession>
<dbReference type="Proteomes" id="UP000178776">
    <property type="component" value="Chromosome"/>
</dbReference>
<keyword evidence="2" id="KW-0732">Signal</keyword>
<reference evidence="3 4" key="1">
    <citation type="submission" date="2016-10" db="EMBL/GenBank/DDBJ databases">
        <title>Chromobacterium muskegensis sp. nov., an insecticidal bacterium isolated from Sphagnum bogs.</title>
        <authorList>
            <person name="Sparks M.E."/>
            <person name="Blackburn M.B."/>
            <person name="Gundersen-Rindal D.E."/>
            <person name="Mitchell A."/>
            <person name="Farrar R."/>
            <person name="Kuhar D."/>
        </authorList>
    </citation>
    <scope>NUCLEOTIDE SEQUENCE [LARGE SCALE GENOMIC DNA]</scope>
    <source>
        <strain evidence="3 4">21-1</strain>
    </source>
</reference>
<feature type="chain" id="PRO_5009443047" evidence="2">
    <location>
        <begin position="23"/>
        <end position="700"/>
    </location>
</feature>
<dbReference type="Gene3D" id="3.40.720.10">
    <property type="entry name" value="Alkaline Phosphatase, subunit A"/>
    <property type="match status" value="2"/>
</dbReference>
<dbReference type="PANTHER" id="PTHR31956">
    <property type="entry name" value="NON-SPECIFIC PHOSPHOLIPASE C4-RELATED"/>
    <property type="match status" value="1"/>
</dbReference>
<dbReference type="RefSeq" id="WP_070979505.1">
    <property type="nucleotide sequence ID" value="NZ_CP017707.1"/>
</dbReference>
<protein>
    <submittedName>
        <fullName evidence="3">Acid phosphatase</fullName>
    </submittedName>
</protein>
<dbReference type="InterPro" id="IPR017850">
    <property type="entry name" value="Alkaline_phosphatase_core_sf"/>
</dbReference>
<evidence type="ECO:0000313" key="3">
    <source>
        <dbReference type="EMBL" id="AOZ50018.1"/>
    </source>
</evidence>
<dbReference type="AlphaFoldDB" id="A0A1D9LFG8"/>
<dbReference type="PROSITE" id="PS51257">
    <property type="entry name" value="PROKAR_LIPOPROTEIN"/>
    <property type="match status" value="1"/>
</dbReference>
<dbReference type="PROSITE" id="PS00018">
    <property type="entry name" value="EF_HAND_1"/>
    <property type="match status" value="1"/>
</dbReference>
<dbReference type="GO" id="GO:0003993">
    <property type="term" value="F:acid phosphatase activity"/>
    <property type="evidence" value="ECO:0007669"/>
    <property type="project" value="InterPro"/>
</dbReference>
<dbReference type="CDD" id="cd16013">
    <property type="entry name" value="AcpA"/>
    <property type="match status" value="1"/>
</dbReference>
<name>A0A1D9LFG8_9NEIS</name>
<dbReference type="InterPro" id="IPR017768">
    <property type="entry name" value="AcpA"/>
</dbReference>
<dbReference type="KEGG" id="cvc:BKX93_08450"/>
<dbReference type="SUPFAM" id="SSF53649">
    <property type="entry name" value="Alkaline phosphatase-like"/>
    <property type="match status" value="1"/>
</dbReference>
<feature type="signal peptide" evidence="2">
    <location>
        <begin position="1"/>
        <end position="22"/>
    </location>
</feature>
<dbReference type="NCBIfam" id="TIGR03397">
    <property type="entry name" value="acid_phos_Burk"/>
    <property type="match status" value="1"/>
</dbReference>
<dbReference type="GeneID" id="68841245"/>
<evidence type="ECO:0000313" key="4">
    <source>
        <dbReference type="Proteomes" id="UP000178776"/>
    </source>
</evidence>
<keyword evidence="1" id="KW-0378">Hydrolase</keyword>
<sequence length="700" mass="73561">MQRLACGLALTLVGAAVLSACGSGGGSASTSGVVTGSYFRHAKVCLDRNGNGRCDAAELSTYTDDNGAFRLSGQGDVVVEVGTDAVRYDPDTQTAAPVTDPLVFRAPAAANGVVSSLSSEVADLMDGGMDLNSARKAVAARVGVPADKLLGDHNKESDPDVKAALKAAINQNIDAIAGAVKEAGAGGDVKSSLHRRMALSDIKNVVVIYAENRGFDNLYGLFPGANGIPGVNPSSRGGYVAQKDFDNSTLPALPPTWGGLTAAGQAVTLSQAQTMGFANTPFQIDNPNGLNGTGVAVPQSVVTRDLVHRFYNNQMQINGGANDKFAAYSDAGGLSMGYYDGSKMAMWKLAQQYTLADNFFMGAFGGSFLNHQYLVCACAPQYPNADASPAKGSISAIDTDDKGNFVRLTPAANTPASVLSGAAKYLNDNNLTPKDATGMYYAVNTMQPAFQPSGNAPASGDASGLYADPAKANTLPAQTQATIADRLDAKQISWAWYAGGWAQSTADRSKIYNGGVPNFQAHHQPFNYYASFDSSKQAAYRSQHLKDFDQDFLSAAAAGALPQVAFYKPQGNLNQHAGYASVADGDAHIASVIAKLQQSPQWKNMLVVVTYDENGGFYDHAAVPKGDRWGPGTRIPAILISPFAKKGYVDHTQYDTASILRFLTRRFSLQPLPGVTARDVALVRNGGKPMGDFASALTFN</sequence>
<dbReference type="PANTHER" id="PTHR31956:SF1">
    <property type="entry name" value="NON-SPECIFIC PHOSPHOLIPASE C1"/>
    <property type="match status" value="1"/>
</dbReference>
<proteinExistence type="predicted"/>
<dbReference type="InterPro" id="IPR007312">
    <property type="entry name" value="Phosphoesterase"/>
</dbReference>
<dbReference type="InterPro" id="IPR018247">
    <property type="entry name" value="EF_Hand_1_Ca_BS"/>
</dbReference>
<gene>
    <name evidence="3" type="ORF">BKX93_08450</name>
</gene>
<dbReference type="STRING" id="1108595.BKX93_08450"/>
<evidence type="ECO:0000256" key="2">
    <source>
        <dbReference type="SAM" id="SignalP"/>
    </source>
</evidence>